<dbReference type="HOGENOM" id="CLU_2704318_0_0_1"/>
<dbReference type="EMBL" id="KN818549">
    <property type="protein sequence ID" value="KIL55212.1"/>
    <property type="molecule type" value="Genomic_DNA"/>
</dbReference>
<reference evidence="2 3" key="1">
    <citation type="submission" date="2014-04" db="EMBL/GenBank/DDBJ databases">
        <title>Evolutionary Origins and Diversification of the Mycorrhizal Mutualists.</title>
        <authorList>
            <consortium name="DOE Joint Genome Institute"/>
            <consortium name="Mycorrhizal Genomics Consortium"/>
            <person name="Kohler A."/>
            <person name="Kuo A."/>
            <person name="Nagy L.G."/>
            <person name="Floudas D."/>
            <person name="Copeland A."/>
            <person name="Barry K.W."/>
            <person name="Cichocki N."/>
            <person name="Veneault-Fourrey C."/>
            <person name="LaButti K."/>
            <person name="Lindquist E.A."/>
            <person name="Lipzen A."/>
            <person name="Lundell T."/>
            <person name="Morin E."/>
            <person name="Murat C."/>
            <person name="Riley R."/>
            <person name="Ohm R."/>
            <person name="Sun H."/>
            <person name="Tunlid A."/>
            <person name="Henrissat B."/>
            <person name="Grigoriev I.V."/>
            <person name="Hibbett D.S."/>
            <person name="Martin F."/>
        </authorList>
    </citation>
    <scope>NUCLEOTIDE SEQUENCE [LARGE SCALE GENOMIC DNA]</scope>
    <source>
        <strain evidence="2 3">Koide BX008</strain>
    </source>
</reference>
<feature type="region of interest" description="Disordered" evidence="1">
    <location>
        <begin position="1"/>
        <end position="24"/>
    </location>
</feature>
<sequence>MLAKGTRLPAISNAVGSMNPPAKPGNEIICAVTGRGQARSKRKYISMDKYGHTLSTGKGCREDWKGIKMRKSR</sequence>
<name>A0A0C2W283_AMAMK</name>
<dbReference type="InParanoid" id="A0A0C2W283"/>
<evidence type="ECO:0000256" key="1">
    <source>
        <dbReference type="SAM" id="MobiDB-lite"/>
    </source>
</evidence>
<dbReference type="AlphaFoldDB" id="A0A0C2W283"/>
<protein>
    <submittedName>
        <fullName evidence="2">Uncharacterized protein</fullName>
    </submittedName>
</protein>
<keyword evidence="3" id="KW-1185">Reference proteome</keyword>
<proteinExistence type="predicted"/>
<evidence type="ECO:0000313" key="3">
    <source>
        <dbReference type="Proteomes" id="UP000054549"/>
    </source>
</evidence>
<dbReference type="Proteomes" id="UP000054549">
    <property type="component" value="Unassembled WGS sequence"/>
</dbReference>
<evidence type="ECO:0000313" key="2">
    <source>
        <dbReference type="EMBL" id="KIL55212.1"/>
    </source>
</evidence>
<gene>
    <name evidence="2" type="ORF">M378DRAFT_173808</name>
</gene>
<accession>A0A0C2W283</accession>
<organism evidence="2 3">
    <name type="scientific">Amanita muscaria (strain Koide BX008)</name>
    <dbReference type="NCBI Taxonomy" id="946122"/>
    <lineage>
        <taxon>Eukaryota</taxon>
        <taxon>Fungi</taxon>
        <taxon>Dikarya</taxon>
        <taxon>Basidiomycota</taxon>
        <taxon>Agaricomycotina</taxon>
        <taxon>Agaricomycetes</taxon>
        <taxon>Agaricomycetidae</taxon>
        <taxon>Agaricales</taxon>
        <taxon>Pluteineae</taxon>
        <taxon>Amanitaceae</taxon>
        <taxon>Amanita</taxon>
    </lineage>
</organism>